<reference evidence="1 2" key="1">
    <citation type="journal article" date="2016" name="Sci. Rep.">
        <title>Metabolic traits of an uncultured archaeal lineage -MSBL1- from brine pools of the Red Sea.</title>
        <authorList>
            <person name="Mwirichia R."/>
            <person name="Alam I."/>
            <person name="Rashid M."/>
            <person name="Vinu M."/>
            <person name="Ba-Alawi W."/>
            <person name="Anthony Kamau A."/>
            <person name="Kamanda Ngugi D."/>
            <person name="Goker M."/>
            <person name="Klenk H.P."/>
            <person name="Bajic V."/>
            <person name="Stingl U."/>
        </authorList>
    </citation>
    <scope>NUCLEOTIDE SEQUENCE [LARGE SCALE GENOMIC DNA]</scope>
    <source>
        <strain evidence="1">SCGC-AAA259E22</strain>
    </source>
</reference>
<keyword evidence="2" id="KW-1185">Reference proteome</keyword>
<protein>
    <submittedName>
        <fullName evidence="1">Uncharacterized protein</fullName>
    </submittedName>
</protein>
<sequence>MKDFIEVEVEVDLESIVEDSQEKGDALQMLNYRLKKKRSQAEEEFKRKYDDLKVEFEKELDKIWKG</sequence>
<dbReference type="EMBL" id="LHXP01000027">
    <property type="protein sequence ID" value="KXA93158.1"/>
    <property type="molecule type" value="Genomic_DNA"/>
</dbReference>
<proteinExistence type="predicted"/>
<evidence type="ECO:0000313" key="2">
    <source>
        <dbReference type="Proteomes" id="UP000070657"/>
    </source>
</evidence>
<name>A0A133UFZ2_9EURY</name>
<dbReference type="Proteomes" id="UP000070657">
    <property type="component" value="Unassembled WGS sequence"/>
</dbReference>
<accession>A0A133UFZ2</accession>
<gene>
    <name evidence="1" type="ORF">AKJ66_02625</name>
</gene>
<evidence type="ECO:0000313" key="1">
    <source>
        <dbReference type="EMBL" id="KXA93158.1"/>
    </source>
</evidence>
<organism evidence="1 2">
    <name type="scientific">candidate division MSBL1 archaeon SCGC-AAA259E22</name>
    <dbReference type="NCBI Taxonomy" id="1698265"/>
    <lineage>
        <taxon>Archaea</taxon>
        <taxon>Methanobacteriati</taxon>
        <taxon>Methanobacteriota</taxon>
        <taxon>candidate division MSBL1</taxon>
    </lineage>
</organism>
<comment type="caution">
    <text evidence="1">The sequence shown here is derived from an EMBL/GenBank/DDBJ whole genome shotgun (WGS) entry which is preliminary data.</text>
</comment>
<dbReference type="AlphaFoldDB" id="A0A133UFZ2"/>